<keyword evidence="6" id="KW-1185">Reference proteome</keyword>
<accession>A0ABP7Z594</accession>
<dbReference type="Pfam" id="PF01812">
    <property type="entry name" value="5-FTHF_cyc-lig"/>
    <property type="match status" value="1"/>
</dbReference>
<evidence type="ECO:0000256" key="2">
    <source>
        <dbReference type="ARBA" id="ARBA00022741"/>
    </source>
</evidence>
<dbReference type="EMBL" id="BAAAZI010000012">
    <property type="protein sequence ID" value="GAA4145777.1"/>
    <property type="molecule type" value="Genomic_DNA"/>
</dbReference>
<dbReference type="InterPro" id="IPR002698">
    <property type="entry name" value="FTHF_cligase"/>
</dbReference>
<dbReference type="EC" id="6.3.3.2" evidence="4"/>
<dbReference type="Gene3D" id="3.40.50.10420">
    <property type="entry name" value="NagB/RpiA/CoA transferase-like"/>
    <property type="match status" value="1"/>
</dbReference>
<dbReference type="SUPFAM" id="SSF100950">
    <property type="entry name" value="NagB/RpiA/CoA transferase-like"/>
    <property type="match status" value="1"/>
</dbReference>
<evidence type="ECO:0000256" key="1">
    <source>
        <dbReference type="ARBA" id="ARBA00010638"/>
    </source>
</evidence>
<dbReference type="InterPro" id="IPR037171">
    <property type="entry name" value="NagB/RpiA_transferase-like"/>
</dbReference>
<proteinExistence type="inferred from homology"/>
<gene>
    <name evidence="5" type="ORF">GCM10022216_30040</name>
</gene>
<comment type="similarity">
    <text evidence="1 4">Belongs to the 5-formyltetrahydrofolate cyclo-ligase family.</text>
</comment>
<evidence type="ECO:0000313" key="6">
    <source>
        <dbReference type="Proteomes" id="UP001500101"/>
    </source>
</evidence>
<dbReference type="RefSeq" id="WP_344675610.1">
    <property type="nucleotide sequence ID" value="NZ_BAAAZI010000012.1"/>
</dbReference>
<dbReference type="PIRSF" id="PIRSF006806">
    <property type="entry name" value="FTHF_cligase"/>
    <property type="match status" value="1"/>
</dbReference>
<dbReference type="Proteomes" id="UP001500101">
    <property type="component" value="Unassembled WGS sequence"/>
</dbReference>
<dbReference type="PANTHER" id="PTHR23407">
    <property type="entry name" value="ATPASE INHIBITOR/5-FORMYLTETRAHYDROFOLATE CYCLO-LIGASE"/>
    <property type="match status" value="1"/>
</dbReference>
<keyword evidence="2 4" id="KW-0547">Nucleotide-binding</keyword>
<name>A0ABP7Z594_9SPHI</name>
<protein>
    <recommendedName>
        <fullName evidence="4">5-formyltetrahydrofolate cyclo-ligase</fullName>
        <ecNumber evidence="4">6.3.3.2</ecNumber>
    </recommendedName>
</protein>
<evidence type="ECO:0000256" key="3">
    <source>
        <dbReference type="ARBA" id="ARBA00022840"/>
    </source>
</evidence>
<evidence type="ECO:0000313" key="5">
    <source>
        <dbReference type="EMBL" id="GAA4145777.1"/>
    </source>
</evidence>
<comment type="catalytic activity">
    <reaction evidence="4">
        <text>(6S)-5-formyl-5,6,7,8-tetrahydrofolate + ATP = (6R)-5,10-methenyltetrahydrofolate + ADP + phosphate</text>
        <dbReference type="Rhea" id="RHEA:10488"/>
        <dbReference type="ChEBI" id="CHEBI:30616"/>
        <dbReference type="ChEBI" id="CHEBI:43474"/>
        <dbReference type="ChEBI" id="CHEBI:57455"/>
        <dbReference type="ChEBI" id="CHEBI:57457"/>
        <dbReference type="ChEBI" id="CHEBI:456216"/>
        <dbReference type="EC" id="6.3.3.2"/>
    </reaction>
</comment>
<reference evidence="6" key="1">
    <citation type="journal article" date="2019" name="Int. J. Syst. Evol. Microbiol.">
        <title>The Global Catalogue of Microorganisms (GCM) 10K type strain sequencing project: providing services to taxonomists for standard genome sequencing and annotation.</title>
        <authorList>
            <consortium name="The Broad Institute Genomics Platform"/>
            <consortium name="The Broad Institute Genome Sequencing Center for Infectious Disease"/>
            <person name="Wu L."/>
            <person name="Ma J."/>
        </authorList>
    </citation>
    <scope>NUCLEOTIDE SEQUENCE [LARGE SCALE GENOMIC DNA]</scope>
    <source>
        <strain evidence="6">JCM 16704</strain>
    </source>
</reference>
<sequence>MEKAKLRQEYKLKRNELSLEEVKHLDELLLEELKAYDWSGIKYLHCYLSIEKFKEYNTLPFIEWIWKHFPEITMVISKSDFLSNELTHYSFFKDTSLELNSWGIPEPIAAEEIPPTAIDAIITPMLVVDKLGNRVGYGKGFYDRFFVSCKEEVKKLGVSYFPPVEAIDDIQEWDIPIDLAFTPGKTFLF</sequence>
<dbReference type="PANTHER" id="PTHR23407:SF1">
    <property type="entry name" value="5-FORMYLTETRAHYDROFOLATE CYCLO-LIGASE"/>
    <property type="match status" value="1"/>
</dbReference>
<dbReference type="NCBIfam" id="TIGR02727">
    <property type="entry name" value="MTHFS_bact"/>
    <property type="match status" value="1"/>
</dbReference>
<keyword evidence="4" id="KW-0479">Metal-binding</keyword>
<evidence type="ECO:0000256" key="4">
    <source>
        <dbReference type="RuleBase" id="RU361279"/>
    </source>
</evidence>
<dbReference type="InterPro" id="IPR024185">
    <property type="entry name" value="FTHF_cligase-like_sf"/>
</dbReference>
<comment type="caution">
    <text evidence="5">The sequence shown here is derived from an EMBL/GenBank/DDBJ whole genome shotgun (WGS) entry which is preliminary data.</text>
</comment>
<organism evidence="5 6">
    <name type="scientific">Sphingobacterium kyonggiense</name>
    <dbReference type="NCBI Taxonomy" id="714075"/>
    <lineage>
        <taxon>Bacteria</taxon>
        <taxon>Pseudomonadati</taxon>
        <taxon>Bacteroidota</taxon>
        <taxon>Sphingobacteriia</taxon>
        <taxon>Sphingobacteriales</taxon>
        <taxon>Sphingobacteriaceae</taxon>
        <taxon>Sphingobacterium</taxon>
    </lineage>
</organism>
<comment type="cofactor">
    <cofactor evidence="4">
        <name>Mg(2+)</name>
        <dbReference type="ChEBI" id="CHEBI:18420"/>
    </cofactor>
</comment>
<keyword evidence="3 4" id="KW-0067">ATP-binding</keyword>
<keyword evidence="4" id="KW-0460">Magnesium</keyword>